<comment type="caution">
    <text evidence="3">The sequence shown here is derived from an EMBL/GenBank/DDBJ whole genome shotgun (WGS) entry which is preliminary data.</text>
</comment>
<feature type="compositionally biased region" description="Basic residues" evidence="1">
    <location>
        <begin position="246"/>
        <end position="256"/>
    </location>
</feature>
<evidence type="ECO:0000256" key="1">
    <source>
        <dbReference type="SAM" id="MobiDB-lite"/>
    </source>
</evidence>
<feature type="region of interest" description="Disordered" evidence="1">
    <location>
        <begin position="114"/>
        <end position="133"/>
    </location>
</feature>
<feature type="compositionally biased region" description="Low complexity" evidence="1">
    <location>
        <begin position="208"/>
        <end position="245"/>
    </location>
</feature>
<proteinExistence type="predicted"/>
<dbReference type="Pfam" id="PF13676">
    <property type="entry name" value="TIR_2"/>
    <property type="match status" value="1"/>
</dbReference>
<evidence type="ECO:0000313" key="3">
    <source>
        <dbReference type="EMBL" id="MEL5993852.1"/>
    </source>
</evidence>
<dbReference type="InterPro" id="IPR035897">
    <property type="entry name" value="Toll_tir_struct_dom_sf"/>
</dbReference>
<accession>A0ABU9LT25</accession>
<dbReference type="SMART" id="SM00255">
    <property type="entry name" value="TIR"/>
    <property type="match status" value="1"/>
</dbReference>
<dbReference type="Proteomes" id="UP001479606">
    <property type="component" value="Unassembled WGS sequence"/>
</dbReference>
<keyword evidence="4" id="KW-1185">Reference proteome</keyword>
<name>A0ABU9LT25_9BACT</name>
<keyword evidence="3" id="KW-0675">Receptor</keyword>
<dbReference type="RefSeq" id="WP_342296735.1">
    <property type="nucleotide sequence ID" value="NZ_JBCEVZ010000010.1"/>
</dbReference>
<reference evidence="3 4" key="1">
    <citation type="journal article" date="2018" name="Arch. Microbiol.">
        <title>Hymenobacter segetis sp. nov., isolated from soil.</title>
        <authorList>
            <person name="Ten L.N."/>
            <person name="Lim S.J."/>
            <person name="Kim B.O."/>
            <person name="Kang I.K."/>
            <person name="Jung H.Y."/>
        </authorList>
    </citation>
    <scope>NUCLEOTIDE SEQUENCE [LARGE SCALE GENOMIC DNA]</scope>
    <source>
        <strain evidence="3 4">S7-3-11</strain>
    </source>
</reference>
<protein>
    <submittedName>
        <fullName evidence="3">Toll/interleukin-1 receptor domain-containing protein</fullName>
    </submittedName>
</protein>
<sequence>MPASARTSVFISYSHADSQWLNLLNTHLKPLVRDQNLEIWSDQKIRKGERWRDRIHQQMAMARVGIFLVSADFLASDFIHAEELPPLLKAADREGATLLTIIVRPCEGAFQDSPLSQLQSMNGPRTPLSGMSRTQREQVMVEVYNELRSLFRASAARPARRKPTAASRPVAKKPAVPASKRVAVTTAEPDSDAAAKSKAIARSKAIAKNKAATPAAKPTTRSNAKAVKAAPKPTAKPAAKAASKAPAKKAAPRTGK</sequence>
<dbReference type="InterPro" id="IPR000157">
    <property type="entry name" value="TIR_dom"/>
</dbReference>
<evidence type="ECO:0000313" key="4">
    <source>
        <dbReference type="Proteomes" id="UP001479606"/>
    </source>
</evidence>
<evidence type="ECO:0000259" key="2">
    <source>
        <dbReference type="PROSITE" id="PS50104"/>
    </source>
</evidence>
<feature type="domain" description="TIR" evidence="2">
    <location>
        <begin position="5"/>
        <end position="147"/>
    </location>
</feature>
<feature type="region of interest" description="Disordered" evidence="1">
    <location>
        <begin position="154"/>
        <end position="256"/>
    </location>
</feature>
<dbReference type="Gene3D" id="3.40.50.10140">
    <property type="entry name" value="Toll/interleukin-1 receptor homology (TIR) domain"/>
    <property type="match status" value="1"/>
</dbReference>
<gene>
    <name evidence="3" type="ORF">AAFH49_06500</name>
</gene>
<dbReference type="EMBL" id="JBCEVZ010000010">
    <property type="protein sequence ID" value="MEL5993852.1"/>
    <property type="molecule type" value="Genomic_DNA"/>
</dbReference>
<dbReference type="SUPFAM" id="SSF52200">
    <property type="entry name" value="Toll/Interleukin receptor TIR domain"/>
    <property type="match status" value="1"/>
</dbReference>
<organism evidence="3 4">
    <name type="scientific">Hymenobacter segetis</name>
    <dbReference type="NCBI Taxonomy" id="2025509"/>
    <lineage>
        <taxon>Bacteria</taxon>
        <taxon>Pseudomonadati</taxon>
        <taxon>Bacteroidota</taxon>
        <taxon>Cytophagia</taxon>
        <taxon>Cytophagales</taxon>
        <taxon>Hymenobacteraceae</taxon>
        <taxon>Hymenobacter</taxon>
    </lineage>
</organism>
<dbReference type="PROSITE" id="PS50104">
    <property type="entry name" value="TIR"/>
    <property type="match status" value="1"/>
</dbReference>